<name>A0A7C8KA28_ORBOL</name>
<feature type="compositionally biased region" description="Basic residues" evidence="1">
    <location>
        <begin position="110"/>
        <end position="122"/>
    </location>
</feature>
<reference evidence="2 3" key="1">
    <citation type="submission" date="2019-03" db="EMBL/GenBank/DDBJ databases">
        <title>Nematode-trapping fungi genome.</title>
        <authorList>
            <person name="Vidal-Diez De Ulzurrun G."/>
        </authorList>
    </citation>
    <scope>NUCLEOTIDE SEQUENCE [LARGE SCALE GENOMIC DNA]</scope>
    <source>
        <strain evidence="2 3">TWF154</strain>
    </source>
</reference>
<dbReference type="Proteomes" id="UP000297595">
    <property type="component" value="Unassembled WGS sequence"/>
</dbReference>
<gene>
    <name evidence="2" type="ORF">EYR41_008452</name>
</gene>
<sequence>MVRVAAFHCFTAAGLSGPSQKLVGCRWRFRPDIDNQTAGESDPSVACFDTKYHKIWTCLSEILYTTQPCVGECVAARSERVHHAAATVHCPQGCLSSNSRSTPTPQMRARSLRSPHLRRCKQPSRNNA</sequence>
<evidence type="ECO:0000256" key="1">
    <source>
        <dbReference type="SAM" id="MobiDB-lite"/>
    </source>
</evidence>
<proteinExistence type="predicted"/>
<comment type="caution">
    <text evidence="2">The sequence shown here is derived from an EMBL/GenBank/DDBJ whole genome shotgun (WGS) entry which is preliminary data.</text>
</comment>
<feature type="region of interest" description="Disordered" evidence="1">
    <location>
        <begin position="92"/>
        <end position="128"/>
    </location>
</feature>
<feature type="compositionally biased region" description="Polar residues" evidence="1">
    <location>
        <begin position="94"/>
        <end position="105"/>
    </location>
</feature>
<accession>A0A7C8KA28</accession>
<organism evidence="2 3">
    <name type="scientific">Orbilia oligospora</name>
    <name type="common">Nematode-trapping fungus</name>
    <name type="synonym">Arthrobotrys oligospora</name>
    <dbReference type="NCBI Taxonomy" id="2813651"/>
    <lineage>
        <taxon>Eukaryota</taxon>
        <taxon>Fungi</taxon>
        <taxon>Dikarya</taxon>
        <taxon>Ascomycota</taxon>
        <taxon>Pezizomycotina</taxon>
        <taxon>Orbiliomycetes</taxon>
        <taxon>Orbiliales</taxon>
        <taxon>Orbiliaceae</taxon>
        <taxon>Orbilia</taxon>
    </lineage>
</organism>
<dbReference type="EMBL" id="SOZJ01000005">
    <property type="protein sequence ID" value="TGJ66855.1"/>
    <property type="molecule type" value="Genomic_DNA"/>
</dbReference>
<protein>
    <submittedName>
        <fullName evidence="2">Uncharacterized protein</fullName>
    </submittedName>
</protein>
<evidence type="ECO:0000313" key="3">
    <source>
        <dbReference type="Proteomes" id="UP000297595"/>
    </source>
</evidence>
<evidence type="ECO:0000313" key="2">
    <source>
        <dbReference type="EMBL" id="TGJ66855.1"/>
    </source>
</evidence>
<dbReference type="AlphaFoldDB" id="A0A7C8KA28"/>